<feature type="transmembrane region" description="Helical" evidence="1">
    <location>
        <begin position="178"/>
        <end position="195"/>
    </location>
</feature>
<evidence type="ECO:0000256" key="1">
    <source>
        <dbReference type="SAM" id="Phobius"/>
    </source>
</evidence>
<keyword evidence="1" id="KW-1133">Transmembrane helix</keyword>
<evidence type="ECO:0008006" key="3">
    <source>
        <dbReference type="Google" id="ProtNLM"/>
    </source>
</evidence>
<feature type="transmembrane region" description="Helical" evidence="1">
    <location>
        <begin position="43"/>
        <end position="66"/>
    </location>
</feature>
<organism evidence="2">
    <name type="scientific">Pontimicrobium sp. SW4</name>
    <dbReference type="NCBI Taxonomy" id="3153519"/>
    <lineage>
        <taxon>Bacteria</taxon>
        <taxon>Pseudomonadati</taxon>
        <taxon>Bacteroidota</taxon>
        <taxon>Flavobacteriia</taxon>
        <taxon>Flavobacteriales</taxon>
        <taxon>Flavobacteriaceae</taxon>
        <taxon>Pontimicrobium</taxon>
    </lineage>
</organism>
<accession>A0AAU7BP74</accession>
<dbReference type="AlphaFoldDB" id="A0AAU7BP74"/>
<reference evidence="2" key="1">
    <citation type="submission" date="2024-05" db="EMBL/GenBank/DDBJ databases">
        <title>Pontimicrobium maritimus sp. nov., isolated form sea water.</title>
        <authorList>
            <person name="Muhammad N."/>
            <person name="Vuong T.Q."/>
            <person name="Han H.L."/>
            <person name="Kim S.-G."/>
        </authorList>
    </citation>
    <scope>NUCLEOTIDE SEQUENCE</scope>
    <source>
        <strain evidence="2">SW4</strain>
    </source>
</reference>
<evidence type="ECO:0000313" key="2">
    <source>
        <dbReference type="EMBL" id="XBG59964.1"/>
    </source>
</evidence>
<protein>
    <recommendedName>
        <fullName evidence="3">Beta-carotene 15,15'-monooxygenase</fullName>
    </recommendedName>
</protein>
<feature type="transmembrane region" description="Helical" evidence="1">
    <location>
        <begin position="201"/>
        <end position="222"/>
    </location>
</feature>
<keyword evidence="1" id="KW-0812">Transmembrane</keyword>
<name>A0AAU7BP74_9FLAO</name>
<keyword evidence="1" id="KW-0472">Membrane</keyword>
<dbReference type="EMBL" id="CP157199">
    <property type="protein sequence ID" value="XBG59964.1"/>
    <property type="molecule type" value="Genomic_DNA"/>
</dbReference>
<feature type="transmembrane region" description="Helical" evidence="1">
    <location>
        <begin position="126"/>
        <end position="145"/>
    </location>
</feature>
<feature type="transmembrane region" description="Helical" evidence="1">
    <location>
        <begin position="101"/>
        <end position="120"/>
    </location>
</feature>
<dbReference type="RefSeq" id="WP_347921990.1">
    <property type="nucleotide sequence ID" value="NZ_CP157199.1"/>
</dbReference>
<sequence length="245" mass="28325">MNLFFSGRTINEDLFNYSDLNAFHDFFGAFVSHEMPWYGFPQYLSIILGGIIFFFFVLFLCIDGFIDAGMLNSIEKGKSGFFLKGMQTHGFSFFKLRLFNLIPYLIAISIVLTPLAYLYIIESFNALIIAFILLSIPFMFILKMIDYGKYLILREHKKAGSAFLISLKSIFKNLKQTLALNIQTLLLFLVGYFLYRFLDDIVVVNTVTKIWFMLILQQATLFGKQILRYSYMTAVGNFNSVDSRI</sequence>
<proteinExistence type="predicted"/>
<gene>
    <name evidence="2" type="ORF">ABGB03_08820</name>
</gene>